<name>A0ABY6DDC6_9RHOB</name>
<keyword evidence="1" id="KW-0472">Membrane</keyword>
<dbReference type="Proteomes" id="UP001064087">
    <property type="component" value="Chromosome"/>
</dbReference>
<organism evidence="2 3">
    <name type="scientific">Roseovarius pelagicus</name>
    <dbReference type="NCBI Taxonomy" id="2980108"/>
    <lineage>
        <taxon>Bacteria</taxon>
        <taxon>Pseudomonadati</taxon>
        <taxon>Pseudomonadota</taxon>
        <taxon>Alphaproteobacteria</taxon>
        <taxon>Rhodobacterales</taxon>
        <taxon>Roseobacteraceae</taxon>
        <taxon>Roseovarius</taxon>
    </lineage>
</organism>
<feature type="transmembrane region" description="Helical" evidence="1">
    <location>
        <begin position="106"/>
        <end position="124"/>
    </location>
</feature>
<evidence type="ECO:0000256" key="1">
    <source>
        <dbReference type="SAM" id="Phobius"/>
    </source>
</evidence>
<sequence length="458" mass="49228">MLIAWLVWGSSASVALGHAAEQGFILLLPTDVYITAGVAVVALTVLVLALVPDRMTHGVFRPVVLWRVRKSSLTHVTSCLSAVVLVWLVLAGLYGSRDPLGNPLPLTVWTVWWIAMVSVQGLIWNHWRWTNPWTGPAALMARAVGERAPLRYPSALGHAPGIIGFIAFCGFLLADPAPSDPARLAGIVGGYWLIMLAGLALFGPRWLLRAEAATMLMRLYGRMAMLGRRRGRLAFGLPGWQIARGPHLPLGAGLLALLALGGGSFDGLNETFWWLGQLGVNPLEFPGRSAVISPTLAGLLGANLVLIVIFGLCTWAGLRLAGGEVYMRMAFRAFGPAILPIALGYHIAHYLVSFLVDGQYVLAFLSDPLGRGWDILGLGAHSVSTGFLNTTATVKVIWLSQAGAVVIGHVIAILLAHALAIRLFQQRKQALLSQLPLALFMVGYTLFGLWLLASPRGM</sequence>
<reference evidence="2" key="1">
    <citation type="submission" date="2022-10" db="EMBL/GenBank/DDBJ databases">
        <title>Roseovarius pelagicus sp. nov., isolated from Arctic seawater.</title>
        <authorList>
            <person name="Hong Y.W."/>
            <person name="Hwang C.Y."/>
        </authorList>
    </citation>
    <scope>NUCLEOTIDE SEQUENCE</scope>
    <source>
        <strain evidence="2">HL-MP18</strain>
    </source>
</reference>
<gene>
    <name evidence="2" type="ORF">N7U68_11915</name>
</gene>
<keyword evidence="1" id="KW-0812">Transmembrane</keyword>
<evidence type="ECO:0000313" key="3">
    <source>
        <dbReference type="Proteomes" id="UP001064087"/>
    </source>
</evidence>
<evidence type="ECO:0000313" key="2">
    <source>
        <dbReference type="EMBL" id="UXX81830.1"/>
    </source>
</evidence>
<feature type="transmembrane region" description="Helical" evidence="1">
    <location>
        <begin position="72"/>
        <end position="94"/>
    </location>
</feature>
<proteinExistence type="predicted"/>
<keyword evidence="3" id="KW-1185">Reference proteome</keyword>
<accession>A0ABY6DDC6</accession>
<feature type="transmembrane region" description="Helical" evidence="1">
    <location>
        <begin position="254"/>
        <end position="276"/>
    </location>
</feature>
<feature type="transmembrane region" description="Helical" evidence="1">
    <location>
        <begin position="396"/>
        <end position="419"/>
    </location>
</feature>
<protein>
    <recommendedName>
        <fullName evidence="4">Fenitrothion hydrolase</fullName>
    </recommendedName>
</protein>
<feature type="transmembrane region" description="Helical" evidence="1">
    <location>
        <begin position="296"/>
        <end position="318"/>
    </location>
</feature>
<feature type="transmembrane region" description="Helical" evidence="1">
    <location>
        <begin position="155"/>
        <end position="174"/>
    </location>
</feature>
<feature type="transmembrane region" description="Helical" evidence="1">
    <location>
        <begin position="33"/>
        <end position="51"/>
    </location>
</feature>
<keyword evidence="1" id="KW-1133">Transmembrane helix</keyword>
<feature type="transmembrane region" description="Helical" evidence="1">
    <location>
        <begin position="330"/>
        <end position="352"/>
    </location>
</feature>
<feature type="transmembrane region" description="Helical" evidence="1">
    <location>
        <begin position="431"/>
        <end position="453"/>
    </location>
</feature>
<feature type="transmembrane region" description="Helical" evidence="1">
    <location>
        <begin position="186"/>
        <end position="208"/>
    </location>
</feature>
<evidence type="ECO:0008006" key="4">
    <source>
        <dbReference type="Google" id="ProtNLM"/>
    </source>
</evidence>
<dbReference type="EMBL" id="CP106738">
    <property type="protein sequence ID" value="UXX81830.1"/>
    <property type="molecule type" value="Genomic_DNA"/>
</dbReference>